<name>M9MI92_PSEA3</name>
<proteinExistence type="predicted"/>
<organism evidence="2 3">
    <name type="scientific">Pseudozyma antarctica (strain T-34)</name>
    <name type="common">Yeast</name>
    <name type="synonym">Candida antarctica</name>
    <dbReference type="NCBI Taxonomy" id="1151754"/>
    <lineage>
        <taxon>Eukaryota</taxon>
        <taxon>Fungi</taxon>
        <taxon>Dikarya</taxon>
        <taxon>Basidiomycota</taxon>
        <taxon>Ustilaginomycotina</taxon>
        <taxon>Ustilaginomycetes</taxon>
        <taxon>Ustilaginales</taxon>
        <taxon>Ustilaginaceae</taxon>
        <taxon>Moesziomyces</taxon>
    </lineage>
</organism>
<feature type="region of interest" description="Disordered" evidence="1">
    <location>
        <begin position="1"/>
        <end position="26"/>
    </location>
</feature>
<evidence type="ECO:0000313" key="2">
    <source>
        <dbReference type="EMBL" id="GAC76782.1"/>
    </source>
</evidence>
<accession>M9MI92</accession>
<dbReference type="OrthoDB" id="2546595at2759"/>
<dbReference type="EMBL" id="DF196788">
    <property type="protein sequence ID" value="GAC76782.1"/>
    <property type="molecule type" value="Genomic_DNA"/>
</dbReference>
<gene>
    <name evidence="2" type="ORF">PANT_22d00188</name>
</gene>
<sequence length="361" mass="39971">MSTMRIPPRQLVTRDEVPRPPTGCHLQRRDLQTATGNEGHAASRHQRLSTTISVLVDQVLKTSRLGSTLFFAPSPFSPHPFLPILPFLSTPIATTTTPITHTTFKMKFAFAALVVAAAALLPAAEAMDISFSADKFARRADTKATDAKDAKAAPAPVAAAPKQRVPEFGIDLVNVYTKHNGRGMPVPHDVAYTYNDCMWKQCKEDGKWAWLDKQDVQCYLSPSYKFHAYSAAKNFDPEPSIERGACVDTANPVDFPSGIPEYTISVPYLYFNNLFDRRCKVRALVNVPKNGDQPQHWVSAWVIEHNGGNWNTTGDTGVNGPQSGILLDTELYKKFVPKGEALPAVLPKTVEWFFTDINTHM</sequence>
<protein>
    <submittedName>
        <fullName evidence="2">Uncharacterized protein</fullName>
    </submittedName>
</protein>
<reference evidence="3" key="1">
    <citation type="journal article" date="2013" name="Genome Announc.">
        <title>Genome sequence of the basidiomycetous yeast Pseudozyma antarctica T-34, a producer of the glycolipid biosurfactants mannosylerythritol lipids.</title>
        <authorList>
            <person name="Morita T."/>
            <person name="Koike H."/>
            <person name="Koyama Y."/>
            <person name="Hagiwara H."/>
            <person name="Ito E."/>
            <person name="Fukuoka T."/>
            <person name="Imura T."/>
            <person name="Machida M."/>
            <person name="Kitamoto D."/>
        </authorList>
    </citation>
    <scope>NUCLEOTIDE SEQUENCE [LARGE SCALE GENOMIC DNA]</scope>
    <source>
        <strain evidence="3">T-34</strain>
    </source>
</reference>
<dbReference type="Proteomes" id="UP000011976">
    <property type="component" value="Unassembled WGS sequence"/>
</dbReference>
<evidence type="ECO:0000256" key="1">
    <source>
        <dbReference type="SAM" id="MobiDB-lite"/>
    </source>
</evidence>
<evidence type="ECO:0000313" key="3">
    <source>
        <dbReference type="Proteomes" id="UP000011976"/>
    </source>
</evidence>
<dbReference type="AlphaFoldDB" id="M9MI92"/>